<dbReference type="SUPFAM" id="SSF53850">
    <property type="entry name" value="Periplasmic binding protein-like II"/>
    <property type="match status" value="1"/>
</dbReference>
<comment type="similarity">
    <text evidence="2">Belongs to the NlpA lipoprotein family.</text>
</comment>
<keyword evidence="3" id="KW-0732">Signal</keyword>
<proteinExistence type="inferred from homology"/>
<dbReference type="InterPro" id="IPR004872">
    <property type="entry name" value="Lipoprotein_NlpA"/>
</dbReference>
<protein>
    <submittedName>
        <fullName evidence="7">Methionine ABC transporter substrate-binding protein</fullName>
    </submittedName>
</protein>
<evidence type="ECO:0000256" key="4">
    <source>
        <dbReference type="ARBA" id="ARBA00023136"/>
    </source>
</evidence>
<dbReference type="AlphaFoldDB" id="A0AB35BV14"/>
<accession>A0AB35BV14</accession>
<keyword evidence="6" id="KW-0449">Lipoprotein</keyword>
<gene>
    <name evidence="7" type="ORF">J7561_02310</name>
</gene>
<evidence type="ECO:0000256" key="3">
    <source>
        <dbReference type="ARBA" id="ARBA00022729"/>
    </source>
</evidence>
<evidence type="ECO:0000256" key="2">
    <source>
        <dbReference type="ARBA" id="ARBA00008973"/>
    </source>
</evidence>
<dbReference type="GO" id="GO:0016020">
    <property type="term" value="C:membrane"/>
    <property type="evidence" value="ECO:0007669"/>
    <property type="project" value="UniProtKB-SubCell"/>
</dbReference>
<evidence type="ECO:0000256" key="6">
    <source>
        <dbReference type="ARBA" id="ARBA00023288"/>
    </source>
</evidence>
<evidence type="ECO:0000313" key="7">
    <source>
        <dbReference type="EMBL" id="MBS7824035.1"/>
    </source>
</evidence>
<sequence>MKHILKMTASVMVVGLLAACGQNEPKTSKKIVMGFGVGTYSTQFQKGIEPILEKQGYQVETKVFSHNKLIPQALKEGEVDATVHISTANMGEMNHRLSVDMIVWADVPSAPQSLRSIKHDDLSKMQDGMTIGVPNDPINLERAVRILEDLGWVNVDPTVQTVVFSTQAVTPKRFNVVLKPMDAALLPRAMEDLDFAIINGNFVTSKGEKISDGLAIEQSPPEHLVKVAIREVHQNEPWAKDLKAAYESDEFKAYIVNEPLYDGFILPKAWR</sequence>
<dbReference type="PANTHER" id="PTHR30429:SF0">
    <property type="entry name" value="METHIONINE-BINDING LIPOPROTEIN METQ"/>
    <property type="match status" value="1"/>
</dbReference>
<evidence type="ECO:0000313" key="8">
    <source>
        <dbReference type="Proteomes" id="UP000680020"/>
    </source>
</evidence>
<dbReference type="PANTHER" id="PTHR30429">
    <property type="entry name" value="D-METHIONINE-BINDING LIPOPROTEIN METQ"/>
    <property type="match status" value="1"/>
</dbReference>
<name>A0AB35BV14_9GAMM</name>
<organism evidence="7 8">
    <name type="scientific">Wohlfahrtiimonas chitiniclastica</name>
    <dbReference type="NCBI Taxonomy" id="400946"/>
    <lineage>
        <taxon>Bacteria</taxon>
        <taxon>Pseudomonadati</taxon>
        <taxon>Pseudomonadota</taxon>
        <taxon>Gammaproteobacteria</taxon>
        <taxon>Cardiobacteriales</taxon>
        <taxon>Ignatzschineriaceae</taxon>
        <taxon>Wohlfahrtiimonas</taxon>
    </lineage>
</organism>
<evidence type="ECO:0000256" key="1">
    <source>
        <dbReference type="ARBA" id="ARBA00004635"/>
    </source>
</evidence>
<keyword evidence="5" id="KW-0564">Palmitate</keyword>
<dbReference type="PROSITE" id="PS51257">
    <property type="entry name" value="PROKAR_LIPOPROTEIN"/>
    <property type="match status" value="1"/>
</dbReference>
<dbReference type="Gene3D" id="3.40.190.10">
    <property type="entry name" value="Periplasmic binding protein-like II"/>
    <property type="match status" value="2"/>
</dbReference>
<dbReference type="Pfam" id="PF03180">
    <property type="entry name" value="Lipoprotein_9"/>
    <property type="match status" value="1"/>
</dbReference>
<dbReference type="RefSeq" id="WP_213403372.1">
    <property type="nucleotide sequence ID" value="NZ_JAGIBT010000004.1"/>
</dbReference>
<keyword evidence="4" id="KW-0472">Membrane</keyword>
<reference evidence="7" key="1">
    <citation type="submission" date="2021-03" db="EMBL/GenBank/DDBJ databases">
        <title>Identification and antibiotic profiling of Wohlfahrtiimonas chitiniclastica, an underestimated human pathogen.</title>
        <authorList>
            <person name="Kopf A."/>
            <person name="Bunk B."/>
            <person name="Coldewey S."/>
            <person name="Gunzer F."/>
            <person name="Riedel T."/>
            <person name="Schroettner P."/>
        </authorList>
    </citation>
    <scope>NUCLEOTIDE SEQUENCE</scope>
    <source>
        <strain evidence="7">DSM 100917</strain>
    </source>
</reference>
<evidence type="ECO:0000256" key="5">
    <source>
        <dbReference type="ARBA" id="ARBA00023139"/>
    </source>
</evidence>
<dbReference type="Proteomes" id="UP000680020">
    <property type="component" value="Unassembled WGS sequence"/>
</dbReference>
<dbReference type="EMBL" id="JAGIBU010000001">
    <property type="protein sequence ID" value="MBS7824035.1"/>
    <property type="molecule type" value="Genomic_DNA"/>
</dbReference>
<comment type="subcellular location">
    <subcellularLocation>
        <location evidence="1">Membrane</location>
        <topology evidence="1">Lipid-anchor</topology>
    </subcellularLocation>
</comment>
<comment type="caution">
    <text evidence="7">The sequence shown here is derived from an EMBL/GenBank/DDBJ whole genome shotgun (WGS) entry which is preliminary data.</text>
</comment>